<feature type="chain" id="PRO_5043765411" evidence="1">
    <location>
        <begin position="26"/>
        <end position="71"/>
    </location>
</feature>
<organism evidence="2 3">
    <name type="scientific">Cladorrhinum samala</name>
    <dbReference type="NCBI Taxonomy" id="585594"/>
    <lineage>
        <taxon>Eukaryota</taxon>
        <taxon>Fungi</taxon>
        <taxon>Dikarya</taxon>
        <taxon>Ascomycota</taxon>
        <taxon>Pezizomycotina</taxon>
        <taxon>Sordariomycetes</taxon>
        <taxon>Sordariomycetidae</taxon>
        <taxon>Sordariales</taxon>
        <taxon>Podosporaceae</taxon>
        <taxon>Cladorrhinum</taxon>
    </lineage>
</organism>
<evidence type="ECO:0000256" key="1">
    <source>
        <dbReference type="SAM" id="SignalP"/>
    </source>
</evidence>
<proteinExistence type="predicted"/>
<reference evidence="2" key="2">
    <citation type="submission" date="2023-06" db="EMBL/GenBank/DDBJ databases">
        <authorList>
            <consortium name="Lawrence Berkeley National Laboratory"/>
            <person name="Mondo S.J."/>
            <person name="Hensen N."/>
            <person name="Bonometti L."/>
            <person name="Westerberg I."/>
            <person name="Brannstrom I.O."/>
            <person name="Guillou S."/>
            <person name="Cros-Aarteil S."/>
            <person name="Calhoun S."/>
            <person name="Haridas S."/>
            <person name="Kuo A."/>
            <person name="Pangilinan J."/>
            <person name="Riley R."/>
            <person name="Labutti K."/>
            <person name="Andreopoulos B."/>
            <person name="Lipzen A."/>
            <person name="Chen C."/>
            <person name="Yanf M."/>
            <person name="Daum C."/>
            <person name="Ng V."/>
            <person name="Clum A."/>
            <person name="Steindorff A."/>
            <person name="Ohm R."/>
            <person name="Martin F."/>
            <person name="Silar P."/>
            <person name="Natvig D."/>
            <person name="Lalanne C."/>
            <person name="Gautier V."/>
            <person name="Ament-Velasquez S.L."/>
            <person name="Kruys A."/>
            <person name="Hutchinson M.I."/>
            <person name="Powell A.J."/>
            <person name="Barry K."/>
            <person name="Miller A.N."/>
            <person name="Grigoriev I.V."/>
            <person name="Debuchy R."/>
            <person name="Gladieux P."/>
            <person name="Thoren M.H."/>
            <person name="Johannesson H."/>
        </authorList>
    </citation>
    <scope>NUCLEOTIDE SEQUENCE</scope>
    <source>
        <strain evidence="2">PSN324</strain>
    </source>
</reference>
<dbReference type="Proteomes" id="UP001321749">
    <property type="component" value="Unassembled WGS sequence"/>
</dbReference>
<evidence type="ECO:0000313" key="3">
    <source>
        <dbReference type="Proteomes" id="UP001321749"/>
    </source>
</evidence>
<dbReference type="EMBL" id="MU865040">
    <property type="protein sequence ID" value="KAK4459318.1"/>
    <property type="molecule type" value="Genomic_DNA"/>
</dbReference>
<comment type="caution">
    <text evidence="2">The sequence shown here is derived from an EMBL/GenBank/DDBJ whole genome shotgun (WGS) entry which is preliminary data.</text>
</comment>
<name>A0AAV9HF68_9PEZI</name>
<keyword evidence="3" id="KW-1185">Reference proteome</keyword>
<protein>
    <submittedName>
        <fullName evidence="2">Uncharacterized protein</fullName>
    </submittedName>
</protein>
<dbReference type="AlphaFoldDB" id="A0AAV9HF68"/>
<accession>A0AAV9HF68</accession>
<gene>
    <name evidence="2" type="ORF">QBC42DRAFT_274721</name>
</gene>
<feature type="signal peptide" evidence="1">
    <location>
        <begin position="1"/>
        <end position="25"/>
    </location>
</feature>
<reference evidence="2" key="1">
    <citation type="journal article" date="2023" name="Mol. Phylogenet. Evol.">
        <title>Genome-scale phylogeny and comparative genomics of the fungal order Sordariales.</title>
        <authorList>
            <person name="Hensen N."/>
            <person name="Bonometti L."/>
            <person name="Westerberg I."/>
            <person name="Brannstrom I.O."/>
            <person name="Guillou S."/>
            <person name="Cros-Aarteil S."/>
            <person name="Calhoun S."/>
            <person name="Haridas S."/>
            <person name="Kuo A."/>
            <person name="Mondo S."/>
            <person name="Pangilinan J."/>
            <person name="Riley R."/>
            <person name="LaButti K."/>
            <person name="Andreopoulos B."/>
            <person name="Lipzen A."/>
            <person name="Chen C."/>
            <person name="Yan M."/>
            <person name="Daum C."/>
            <person name="Ng V."/>
            <person name="Clum A."/>
            <person name="Steindorff A."/>
            <person name="Ohm R.A."/>
            <person name="Martin F."/>
            <person name="Silar P."/>
            <person name="Natvig D.O."/>
            <person name="Lalanne C."/>
            <person name="Gautier V."/>
            <person name="Ament-Velasquez S.L."/>
            <person name="Kruys A."/>
            <person name="Hutchinson M.I."/>
            <person name="Powell A.J."/>
            <person name="Barry K."/>
            <person name="Miller A.N."/>
            <person name="Grigoriev I.V."/>
            <person name="Debuchy R."/>
            <person name="Gladieux P."/>
            <person name="Hiltunen Thoren M."/>
            <person name="Johannesson H."/>
        </authorList>
    </citation>
    <scope>NUCLEOTIDE SEQUENCE</scope>
    <source>
        <strain evidence="2">PSN324</strain>
    </source>
</reference>
<sequence>MHLFIRTLSIIVSLIGLFVIDVAEGCSGSDNWKSRSIGATESGNPALTEDCINLADRFAFQWYNDPGNKNM</sequence>
<evidence type="ECO:0000313" key="2">
    <source>
        <dbReference type="EMBL" id="KAK4459318.1"/>
    </source>
</evidence>
<keyword evidence="1" id="KW-0732">Signal</keyword>